<dbReference type="InterPro" id="IPR036291">
    <property type="entry name" value="NAD(P)-bd_dom_sf"/>
</dbReference>
<dbReference type="EMBL" id="AEEC02000001">
    <property type="protein sequence ID" value="EOA06857.1"/>
    <property type="molecule type" value="Genomic_DNA"/>
</dbReference>
<dbReference type="Proteomes" id="UP000006772">
    <property type="component" value="Unassembled WGS sequence"/>
</dbReference>
<protein>
    <submittedName>
        <fullName evidence="2">CoA-binding protein</fullName>
    </submittedName>
</protein>
<feature type="domain" description="CoA-binding" evidence="1">
    <location>
        <begin position="18"/>
        <end position="118"/>
    </location>
</feature>
<evidence type="ECO:0000313" key="3">
    <source>
        <dbReference type="Proteomes" id="UP000006772"/>
    </source>
</evidence>
<dbReference type="PANTHER" id="PTHR33303">
    <property type="entry name" value="CYTOPLASMIC PROTEIN-RELATED"/>
    <property type="match status" value="1"/>
</dbReference>
<dbReference type="PANTHER" id="PTHR33303:SF2">
    <property type="entry name" value="COA-BINDING DOMAIN-CONTAINING PROTEIN"/>
    <property type="match status" value="1"/>
</dbReference>
<accession>A0AAI9IIK7</accession>
<evidence type="ECO:0000259" key="1">
    <source>
        <dbReference type="SMART" id="SM00881"/>
    </source>
</evidence>
<name>A0AAI9IIK7_9BURK</name>
<evidence type="ECO:0000313" key="2">
    <source>
        <dbReference type="EMBL" id="EOA06857.1"/>
    </source>
</evidence>
<reference evidence="2 3" key="1">
    <citation type="journal article" date="2013" name="Front. Microbiol.">
        <title>The genome of the endophytic bacterium H. frisingense GSF30(T) identifies diverse strategies in the Herbaspirillum genus to interact with plants.</title>
        <authorList>
            <person name="Straub D."/>
            <person name="Rothballer M."/>
            <person name="Hartmann A."/>
            <person name="Ludewig U."/>
        </authorList>
    </citation>
    <scope>NUCLEOTIDE SEQUENCE [LARGE SCALE GENOMIC DNA]</scope>
    <source>
        <strain evidence="2 3">GSF30</strain>
    </source>
</reference>
<proteinExistence type="predicted"/>
<dbReference type="SMART" id="SM00881">
    <property type="entry name" value="CoA_binding"/>
    <property type="match status" value="1"/>
</dbReference>
<sequence length="153" mass="15949">MSSAVSPSSSAALSSRVNGKPIIAVVGLSNRPERASFDVAAYLQSAGYRIVAVNPMYAGQTILGEQCHASLQEASTALAGQGLRVSIVDCFRKSADIPPVVEEAIAIGADCVWMQLDIVNEAAAARARAAGLKVVMDKCIKIEHAMGELHGVL</sequence>
<organism evidence="2 3">
    <name type="scientific">Herbaspirillum frisingense GSF30</name>
    <dbReference type="NCBI Taxonomy" id="864073"/>
    <lineage>
        <taxon>Bacteria</taxon>
        <taxon>Pseudomonadati</taxon>
        <taxon>Pseudomonadota</taxon>
        <taxon>Betaproteobacteria</taxon>
        <taxon>Burkholderiales</taxon>
        <taxon>Oxalobacteraceae</taxon>
        <taxon>Herbaspirillum</taxon>
    </lineage>
</organism>
<dbReference type="SUPFAM" id="SSF51735">
    <property type="entry name" value="NAD(P)-binding Rossmann-fold domains"/>
    <property type="match status" value="1"/>
</dbReference>
<dbReference type="RefSeq" id="WP_006461341.1">
    <property type="nucleotide sequence ID" value="NZ_AEEC02000001.1"/>
</dbReference>
<comment type="caution">
    <text evidence="2">The sequence shown here is derived from an EMBL/GenBank/DDBJ whole genome shotgun (WGS) entry which is preliminary data.</text>
</comment>
<dbReference type="Gene3D" id="3.40.50.720">
    <property type="entry name" value="NAD(P)-binding Rossmann-like Domain"/>
    <property type="match status" value="1"/>
</dbReference>
<dbReference type="AlphaFoldDB" id="A0AAI9IIK7"/>
<gene>
    <name evidence="2" type="ORF">HFRIS_001055</name>
</gene>
<dbReference type="Pfam" id="PF13380">
    <property type="entry name" value="CoA_binding_2"/>
    <property type="match status" value="1"/>
</dbReference>
<dbReference type="InterPro" id="IPR003781">
    <property type="entry name" value="CoA-bd"/>
</dbReference>